<evidence type="ECO:0000313" key="2">
    <source>
        <dbReference type="Proteomes" id="UP000199068"/>
    </source>
</evidence>
<dbReference type="InterPro" id="IPR017587">
    <property type="entry name" value="YqeC"/>
</dbReference>
<dbReference type="NCBIfam" id="TIGR03172">
    <property type="entry name" value="selenium cofactor biosynthesis protein YqeC"/>
    <property type="match status" value="1"/>
</dbReference>
<gene>
    <name evidence="1" type="ORF">SAMN04515677_103128</name>
</gene>
<evidence type="ECO:0000313" key="1">
    <source>
        <dbReference type="EMBL" id="SDL70762.1"/>
    </source>
</evidence>
<accession>A0A1G9M913</accession>
<dbReference type="EMBL" id="FNGW01000003">
    <property type="protein sequence ID" value="SDL70762.1"/>
    <property type="molecule type" value="Genomic_DNA"/>
</dbReference>
<name>A0A1G9M913_9FIRM</name>
<dbReference type="AlphaFoldDB" id="A0A1G9M913"/>
<dbReference type="Pfam" id="PF19842">
    <property type="entry name" value="YqeC"/>
    <property type="match status" value="1"/>
</dbReference>
<sequence length="248" mass="28848">MNNDIAKIFNIKKKDIITVIGAGGKTSFINYISKELRYECSVLLTTTTKIYMPNKDLYDRICLLQNVNNSDIYENKNGVTVIGKYINNENKIIGLDFNELKGLDQTFDLLLIEGDGSKRKKLKGWNENEPVVYNKTTKTIGILDITSYNMEISDENIHRLKKFKYLIDIKNINDKYINLDMLYQMILNKNGLFKNAIGDKILFINKVENKYYEDLSIQLAKKITKQNKDIKICYGSIKLEVFKIFKDY</sequence>
<keyword evidence="2" id="KW-1185">Reference proteome</keyword>
<reference evidence="1 2" key="1">
    <citation type="submission" date="2016-10" db="EMBL/GenBank/DDBJ databases">
        <authorList>
            <person name="de Groot N.N."/>
        </authorList>
    </citation>
    <scope>NUCLEOTIDE SEQUENCE [LARGE SCALE GENOMIC DNA]</scope>
    <source>
        <strain evidence="1 2">DSM 797</strain>
    </source>
</reference>
<dbReference type="STRING" id="1121325.SAMN04515677_103128"/>
<dbReference type="Proteomes" id="UP000199068">
    <property type="component" value="Unassembled WGS sequence"/>
</dbReference>
<protein>
    <submittedName>
        <fullName evidence="1">Probable selenium-dependent hydroxylase accessory protein YqeC</fullName>
    </submittedName>
</protein>
<dbReference type="RefSeq" id="WP_092724839.1">
    <property type="nucleotide sequence ID" value="NZ_FNGW01000003.1"/>
</dbReference>
<proteinExistence type="predicted"/>
<organism evidence="1 2">
    <name type="scientific">Romboutsia lituseburensis DSM 797</name>
    <dbReference type="NCBI Taxonomy" id="1121325"/>
    <lineage>
        <taxon>Bacteria</taxon>
        <taxon>Bacillati</taxon>
        <taxon>Bacillota</taxon>
        <taxon>Clostridia</taxon>
        <taxon>Peptostreptococcales</taxon>
        <taxon>Peptostreptococcaceae</taxon>
        <taxon>Romboutsia</taxon>
    </lineage>
</organism>